<dbReference type="PANTHER" id="PTHR45614:SF25">
    <property type="entry name" value="MYB PROTEIN"/>
    <property type="match status" value="1"/>
</dbReference>
<dbReference type="PANTHER" id="PTHR45614">
    <property type="entry name" value="MYB PROTEIN-RELATED"/>
    <property type="match status" value="1"/>
</dbReference>
<comment type="caution">
    <text evidence="8">The sequence shown here is derived from an EMBL/GenBank/DDBJ whole genome shotgun (WGS) entry which is preliminary data.</text>
</comment>
<keyword evidence="3" id="KW-0238">DNA-binding</keyword>
<evidence type="ECO:0000313" key="9">
    <source>
        <dbReference type="Proteomes" id="UP001138500"/>
    </source>
</evidence>
<feature type="domain" description="HTH myb-type" evidence="7">
    <location>
        <begin position="1"/>
        <end position="56"/>
    </location>
</feature>
<name>A0A9W7T0D2_9PEZI</name>
<dbReference type="GO" id="GO:0050891">
    <property type="term" value="P:multicellular organismal-level water homeostasis"/>
    <property type="evidence" value="ECO:0007669"/>
    <property type="project" value="UniProtKB-ARBA"/>
</dbReference>
<dbReference type="GO" id="GO:1902584">
    <property type="term" value="P:positive regulation of response to water deprivation"/>
    <property type="evidence" value="ECO:0007669"/>
    <property type="project" value="UniProtKB-ARBA"/>
</dbReference>
<dbReference type="GO" id="GO:0000981">
    <property type="term" value="F:DNA-binding transcription factor activity, RNA polymerase II-specific"/>
    <property type="evidence" value="ECO:0007669"/>
    <property type="project" value="TreeGrafter"/>
</dbReference>
<dbReference type="InterPro" id="IPR001005">
    <property type="entry name" value="SANT/Myb"/>
</dbReference>
<dbReference type="GO" id="GO:0005634">
    <property type="term" value="C:nucleus"/>
    <property type="evidence" value="ECO:0007669"/>
    <property type="project" value="UniProtKB-SubCell"/>
</dbReference>
<dbReference type="Pfam" id="PF00249">
    <property type="entry name" value="Myb_DNA-binding"/>
    <property type="match status" value="2"/>
</dbReference>
<keyword evidence="9" id="KW-1185">Reference proteome</keyword>
<dbReference type="GO" id="GO:0033993">
    <property type="term" value="P:response to lipid"/>
    <property type="evidence" value="ECO:0007669"/>
    <property type="project" value="UniProtKB-ARBA"/>
</dbReference>
<gene>
    <name evidence="8" type="ORF">Tdes44962_MAKER07015</name>
</gene>
<dbReference type="GO" id="GO:0000978">
    <property type="term" value="F:RNA polymerase II cis-regulatory region sequence-specific DNA binding"/>
    <property type="evidence" value="ECO:0007669"/>
    <property type="project" value="TreeGrafter"/>
</dbReference>
<feature type="region of interest" description="Disordered" evidence="5">
    <location>
        <begin position="94"/>
        <end position="162"/>
    </location>
</feature>
<feature type="region of interest" description="Disordered" evidence="5">
    <location>
        <begin position="199"/>
        <end position="259"/>
    </location>
</feature>
<dbReference type="GO" id="GO:1901002">
    <property type="term" value="P:positive regulation of response to salt stress"/>
    <property type="evidence" value="ECO:0007669"/>
    <property type="project" value="UniProtKB-ARBA"/>
</dbReference>
<keyword evidence="2" id="KW-0677">Repeat</keyword>
<evidence type="ECO:0000256" key="1">
    <source>
        <dbReference type="ARBA" id="ARBA00004123"/>
    </source>
</evidence>
<protein>
    <submittedName>
        <fullName evidence="8">Myb-like DNA-binding domain</fullName>
    </submittedName>
</protein>
<feature type="domain" description="HTH myb-type" evidence="7">
    <location>
        <begin position="57"/>
        <end position="107"/>
    </location>
</feature>
<dbReference type="GO" id="GO:0000278">
    <property type="term" value="P:mitotic cell cycle"/>
    <property type="evidence" value="ECO:0007669"/>
    <property type="project" value="TreeGrafter"/>
</dbReference>
<evidence type="ECO:0000259" key="6">
    <source>
        <dbReference type="PROSITE" id="PS50090"/>
    </source>
</evidence>
<dbReference type="InterPro" id="IPR009057">
    <property type="entry name" value="Homeodomain-like_sf"/>
</dbReference>
<feature type="region of interest" description="Disordered" evidence="5">
    <location>
        <begin position="374"/>
        <end position="396"/>
    </location>
</feature>
<feature type="domain" description="Myb-like" evidence="6">
    <location>
        <begin position="1"/>
        <end position="52"/>
    </location>
</feature>
<evidence type="ECO:0000256" key="3">
    <source>
        <dbReference type="ARBA" id="ARBA00023125"/>
    </source>
</evidence>
<dbReference type="GO" id="GO:1902806">
    <property type="term" value="P:regulation of cell cycle G1/S phase transition"/>
    <property type="evidence" value="ECO:0007669"/>
    <property type="project" value="UniProtKB-ARBA"/>
</dbReference>
<accession>A0A9W7T0D2</accession>
<dbReference type="AlphaFoldDB" id="A0A9W7T0D2"/>
<dbReference type="GO" id="GO:0032875">
    <property type="term" value="P:regulation of DNA endoreduplication"/>
    <property type="evidence" value="ECO:0007669"/>
    <property type="project" value="UniProtKB-ARBA"/>
</dbReference>
<evidence type="ECO:0000256" key="5">
    <source>
        <dbReference type="SAM" id="MobiDB-lite"/>
    </source>
</evidence>
<comment type="subcellular location">
    <subcellularLocation>
        <location evidence="1">Nucleus</location>
    </subcellularLocation>
</comment>
<reference evidence="8 9" key="2">
    <citation type="journal article" date="2021" name="Curr. Genet.">
        <title>Genetic response to nitrogen starvation in the aggressive Eucalyptus foliar pathogen Teratosphaeria destructans.</title>
        <authorList>
            <person name="Havenga M."/>
            <person name="Wingfield B.D."/>
            <person name="Wingfield M.J."/>
            <person name="Dreyer L.L."/>
            <person name="Roets F."/>
            <person name="Aylward J."/>
        </authorList>
    </citation>
    <scope>NUCLEOTIDE SEQUENCE [LARGE SCALE GENOMIC DNA]</scope>
    <source>
        <strain evidence="8">CMW44962</strain>
    </source>
</reference>
<dbReference type="Gene3D" id="1.10.10.60">
    <property type="entry name" value="Homeodomain-like"/>
    <property type="match status" value="2"/>
</dbReference>
<reference evidence="8 9" key="1">
    <citation type="journal article" date="2018" name="IMA Fungus">
        <title>IMA Genome-F 10: Nine draft genome sequences of Claviceps purpurea s.lat., including C. arundinis, C. humidiphila, and C. cf. spartinae, pseudomolecules for the pitch canker pathogen Fusarium circinatum, draft genome of Davidsoniella eucalypti, Grosmannia galeiformis, Quambalaria eucalypti, and Teratosphaeria destructans.</title>
        <authorList>
            <person name="Wingfield B.D."/>
            <person name="Liu M."/>
            <person name="Nguyen H.D."/>
            <person name="Lane F.A."/>
            <person name="Morgan S.W."/>
            <person name="De Vos L."/>
            <person name="Wilken P.M."/>
            <person name="Duong T.A."/>
            <person name="Aylward J."/>
            <person name="Coetzee M.P."/>
            <person name="Dadej K."/>
            <person name="De Beer Z.W."/>
            <person name="Findlay W."/>
            <person name="Havenga M."/>
            <person name="Kolarik M."/>
            <person name="Menzies J.G."/>
            <person name="Naidoo K."/>
            <person name="Pochopski O."/>
            <person name="Shoukouhi P."/>
            <person name="Santana Q.C."/>
            <person name="Seifert K.A."/>
            <person name="Soal N."/>
            <person name="Steenkamp E.T."/>
            <person name="Tatham C.T."/>
            <person name="van der Nest M.A."/>
            <person name="Wingfield M.J."/>
        </authorList>
    </citation>
    <scope>NUCLEOTIDE SEQUENCE [LARGE SCALE GENOMIC DNA]</scope>
    <source>
        <strain evidence="8">CMW44962</strain>
    </source>
</reference>
<dbReference type="FunFam" id="1.10.10.60:FF:000355">
    <property type="entry name" value="Transcription factor MYB124"/>
    <property type="match status" value="1"/>
</dbReference>
<evidence type="ECO:0000259" key="7">
    <source>
        <dbReference type="PROSITE" id="PS51294"/>
    </source>
</evidence>
<dbReference type="InterPro" id="IPR017930">
    <property type="entry name" value="Myb_dom"/>
</dbReference>
<dbReference type="GO" id="GO:2000037">
    <property type="term" value="P:regulation of stomatal complex patterning"/>
    <property type="evidence" value="ECO:0007669"/>
    <property type="project" value="UniProtKB-ARBA"/>
</dbReference>
<keyword evidence="4" id="KW-0539">Nucleus</keyword>
<dbReference type="Proteomes" id="UP001138500">
    <property type="component" value="Unassembled WGS sequence"/>
</dbReference>
<organism evidence="8 9">
    <name type="scientific">Teratosphaeria destructans</name>
    <dbReference type="NCBI Taxonomy" id="418781"/>
    <lineage>
        <taxon>Eukaryota</taxon>
        <taxon>Fungi</taxon>
        <taxon>Dikarya</taxon>
        <taxon>Ascomycota</taxon>
        <taxon>Pezizomycotina</taxon>
        <taxon>Dothideomycetes</taxon>
        <taxon>Dothideomycetidae</taxon>
        <taxon>Mycosphaerellales</taxon>
        <taxon>Teratosphaeriaceae</taxon>
        <taxon>Teratosphaeria</taxon>
    </lineage>
</organism>
<dbReference type="SUPFAM" id="SSF46689">
    <property type="entry name" value="Homeodomain-like"/>
    <property type="match status" value="1"/>
</dbReference>
<dbReference type="OrthoDB" id="2143914at2759"/>
<sequence length="396" mass="43814">MPQHKRGPWSQTEDQYLLHLVSLHGAHNWVRISATMQTRSPKQCRERFHQNLKPNLNHDPITPEEGVLIEQMVAEMGKRWAEIARRLRGRSDNAVKNWWNGGMNRRRRSNNPRRVDLESRQQQAANSAGQSLPPPTHHHSLPSNIHQHAPPPQPPQFFGQPIYPVQHFPQQISVPSNVGPMYHRHSSLIETPLPSPSAFSQFSADGAPSLISDNSSLSGRSPHHGPSPIELPPLGGAAPGSRDDRRPSGPMHRLSVPGVIPLEGDYHMPSGMTMKHDQPSLQPPFMPHQHQQFQQFAPPQHFLPSQTRPMMAHMQPPPFHPQHQMAPSVLVRSQQPATPAPLQLPSISNLAVSSGNMQAAPAGYHIDPALGGSAMQSVASPEGSPKDKMSLSNLTH</sequence>
<evidence type="ECO:0000256" key="2">
    <source>
        <dbReference type="ARBA" id="ARBA00022737"/>
    </source>
</evidence>
<dbReference type="GO" id="GO:0045944">
    <property type="term" value="P:positive regulation of transcription by RNA polymerase II"/>
    <property type="evidence" value="ECO:0007669"/>
    <property type="project" value="TreeGrafter"/>
</dbReference>
<evidence type="ECO:0000256" key="4">
    <source>
        <dbReference type="ARBA" id="ARBA00023242"/>
    </source>
</evidence>
<proteinExistence type="predicted"/>
<dbReference type="SMART" id="SM00717">
    <property type="entry name" value="SANT"/>
    <property type="match status" value="2"/>
</dbReference>
<feature type="domain" description="Myb-like" evidence="6">
    <location>
        <begin position="53"/>
        <end position="103"/>
    </location>
</feature>
<dbReference type="CDD" id="cd00167">
    <property type="entry name" value="SANT"/>
    <property type="match status" value="2"/>
</dbReference>
<dbReference type="InterPro" id="IPR050560">
    <property type="entry name" value="MYB_TF"/>
</dbReference>
<dbReference type="EMBL" id="RIBY02000191">
    <property type="protein sequence ID" value="KAH9844966.1"/>
    <property type="molecule type" value="Genomic_DNA"/>
</dbReference>
<dbReference type="PROSITE" id="PS51294">
    <property type="entry name" value="HTH_MYB"/>
    <property type="match status" value="2"/>
</dbReference>
<dbReference type="PROSITE" id="PS50090">
    <property type="entry name" value="MYB_LIKE"/>
    <property type="match status" value="2"/>
</dbReference>
<feature type="compositionally biased region" description="Polar residues" evidence="5">
    <location>
        <begin position="120"/>
        <end position="130"/>
    </location>
</feature>
<evidence type="ECO:0000313" key="8">
    <source>
        <dbReference type="EMBL" id="KAH9844966.1"/>
    </source>
</evidence>